<reference evidence="2 3" key="1">
    <citation type="journal article" date="2016" name="Nat. Commun.">
        <title>Ectomycorrhizal ecology is imprinted in the genome of the dominant symbiotic fungus Cenococcum geophilum.</title>
        <authorList>
            <consortium name="DOE Joint Genome Institute"/>
            <person name="Peter M."/>
            <person name="Kohler A."/>
            <person name="Ohm R.A."/>
            <person name="Kuo A."/>
            <person name="Krutzmann J."/>
            <person name="Morin E."/>
            <person name="Arend M."/>
            <person name="Barry K.W."/>
            <person name="Binder M."/>
            <person name="Choi C."/>
            <person name="Clum A."/>
            <person name="Copeland A."/>
            <person name="Grisel N."/>
            <person name="Haridas S."/>
            <person name="Kipfer T."/>
            <person name="LaButti K."/>
            <person name="Lindquist E."/>
            <person name="Lipzen A."/>
            <person name="Maire R."/>
            <person name="Meier B."/>
            <person name="Mihaltcheva S."/>
            <person name="Molinier V."/>
            <person name="Murat C."/>
            <person name="Poggeler S."/>
            <person name="Quandt C.A."/>
            <person name="Sperisen C."/>
            <person name="Tritt A."/>
            <person name="Tisserant E."/>
            <person name="Crous P.W."/>
            <person name="Henrissat B."/>
            <person name="Nehls U."/>
            <person name="Egli S."/>
            <person name="Spatafora J.W."/>
            <person name="Grigoriev I.V."/>
            <person name="Martin F.M."/>
        </authorList>
    </citation>
    <scope>NUCLEOTIDE SEQUENCE [LARGE SCALE GENOMIC DNA]</scope>
    <source>
        <strain evidence="2 3">CBS 459.81</strain>
    </source>
</reference>
<evidence type="ECO:0000313" key="2">
    <source>
        <dbReference type="EMBL" id="OCK73915.1"/>
    </source>
</evidence>
<feature type="domain" description="Heterokaryon incompatibility" evidence="1">
    <location>
        <begin position="80"/>
        <end position="180"/>
    </location>
</feature>
<dbReference type="AlphaFoldDB" id="A0A8E2DY44"/>
<evidence type="ECO:0000313" key="3">
    <source>
        <dbReference type="Proteomes" id="UP000250266"/>
    </source>
</evidence>
<dbReference type="InterPro" id="IPR052895">
    <property type="entry name" value="HetReg/Transcr_Mod"/>
</dbReference>
<evidence type="ECO:0000259" key="1">
    <source>
        <dbReference type="Pfam" id="PF06985"/>
    </source>
</evidence>
<dbReference type="EMBL" id="KV745616">
    <property type="protein sequence ID" value="OCK73915.1"/>
    <property type="molecule type" value="Genomic_DNA"/>
</dbReference>
<dbReference type="Pfam" id="PF06985">
    <property type="entry name" value="HET"/>
    <property type="match status" value="1"/>
</dbReference>
<dbReference type="OrthoDB" id="3557394at2759"/>
<dbReference type="PANTHER" id="PTHR24148">
    <property type="entry name" value="ANKYRIN REPEAT DOMAIN-CONTAINING PROTEIN 39 HOMOLOG-RELATED"/>
    <property type="match status" value="1"/>
</dbReference>
<sequence>MEVLPKSGHDSTLTCRSHRHPIEAFVDWFAKMATCSLQTIYKPLDQATREIRLAIIKPGAHDDRLRCELQTYPLQDQPDYLALSYTWGNPEKTHIMIINNIPIKVAKNLYEAFLRIRKIEKSVTIWADALCINQDCKLEKQHQVAMMADIYRGAREVVIWLGHPPGRHKFSSPEAERNLAQMGIEALSKIELLNPIHVPLTAVLQEHPNEQGSVSSLHSTSLALRPSRTEILQGSSNADETRERREQTIGNIIQHGLLSSGVRHLMSIEDTSQLLTTIKHWLVNQYFNQWLNQNGHLKDNFSIHTWNTDPGFQEWIQSIARYISKVHAHEDCILEHSIRPKNSKVRMDWSAEFCQSHISEFFEGAYEKAELEWDYDVIGAFTILSLLATGVHLHQFPFFVRSTTANPPWSSSVFWIHCVEALRSMLEVAYWNRTWIVQEVVLAQSTRFMYGRHSAPLQLVMQALERYKIHAKYCCRQYGQSCNNLVVKAWTSTVKGALGKVEELISISETVSAKQSELADFLSPQFSRRKVSNSVDRIYGVLGMICKGKGSSIVPDYHRSPVEVFTLATLAAIEDKGDLDILHEMEPTHARLEHPSWVFDWSKNTYEGSDDMDDRRMLRRFLNATDGRRAVYRNHKGALLEVESLYVDTVEEALDPLLYDTEQWDKCFVVKKWHEAAVARHIEIKRFWIPLFDGVFIDWQKGELNAVTAKDIPDLEQWMSWLNRALLSKAKRSPIDFNPLHDAHDFEHMLVMARVNKDIKPSRQLFFTTTGLLGVGYIGNGPIIRKGDEIHIVMGCRMPLLLRRDEATANCTPNIIDPSYRSQECGTKSGVGKVLPNSAPQQQEMPRHADYFRILCSCYIDGLMSGERVRDATVKGSAIFLV</sequence>
<organism evidence="2 3">
    <name type="scientific">Lepidopterella palustris CBS 459.81</name>
    <dbReference type="NCBI Taxonomy" id="1314670"/>
    <lineage>
        <taxon>Eukaryota</taxon>
        <taxon>Fungi</taxon>
        <taxon>Dikarya</taxon>
        <taxon>Ascomycota</taxon>
        <taxon>Pezizomycotina</taxon>
        <taxon>Dothideomycetes</taxon>
        <taxon>Pleosporomycetidae</taxon>
        <taxon>Mytilinidiales</taxon>
        <taxon>Argynnaceae</taxon>
        <taxon>Lepidopterella</taxon>
    </lineage>
</organism>
<gene>
    <name evidence="2" type="ORF">K432DRAFT_339644</name>
</gene>
<protein>
    <submittedName>
        <fullName evidence="2">HET-domain-containing protein</fullName>
    </submittedName>
</protein>
<keyword evidence="3" id="KW-1185">Reference proteome</keyword>
<proteinExistence type="predicted"/>
<dbReference type="Proteomes" id="UP000250266">
    <property type="component" value="Unassembled WGS sequence"/>
</dbReference>
<dbReference type="InterPro" id="IPR010730">
    <property type="entry name" value="HET"/>
</dbReference>
<name>A0A8E2DY44_9PEZI</name>
<dbReference type="PANTHER" id="PTHR24148:SF73">
    <property type="entry name" value="HET DOMAIN PROTEIN (AFU_ORTHOLOGUE AFUA_8G01020)"/>
    <property type="match status" value="1"/>
</dbReference>
<accession>A0A8E2DY44</accession>